<dbReference type="Proteomes" id="UP001164459">
    <property type="component" value="Chromosome"/>
</dbReference>
<evidence type="ECO:0000256" key="6">
    <source>
        <dbReference type="ARBA" id="ARBA00022801"/>
    </source>
</evidence>
<comment type="cofactor">
    <cofactor evidence="1">
        <name>Mn(2+)</name>
        <dbReference type="ChEBI" id="CHEBI:29035"/>
    </cofactor>
</comment>
<dbReference type="GO" id="GO:0004519">
    <property type="term" value="F:endonuclease activity"/>
    <property type="evidence" value="ECO:0007669"/>
    <property type="project" value="UniProtKB-KW"/>
</dbReference>
<dbReference type="SUPFAM" id="SSF56219">
    <property type="entry name" value="DNase I-like"/>
    <property type="match status" value="1"/>
</dbReference>
<evidence type="ECO:0000313" key="10">
    <source>
        <dbReference type="EMBL" id="WAS95203.1"/>
    </source>
</evidence>
<dbReference type="InterPro" id="IPR051547">
    <property type="entry name" value="TDP2-like"/>
</dbReference>
<keyword evidence="4" id="KW-0479">Metal-binding</keyword>
<evidence type="ECO:0000256" key="8">
    <source>
        <dbReference type="ARBA" id="ARBA00023204"/>
    </source>
</evidence>
<evidence type="ECO:0000313" key="11">
    <source>
        <dbReference type="Proteomes" id="UP001164459"/>
    </source>
</evidence>
<dbReference type="EMBL" id="CP114040">
    <property type="protein sequence ID" value="WAS95203.1"/>
    <property type="molecule type" value="Genomic_DNA"/>
</dbReference>
<name>A0ABY7H7F2_9BACT</name>
<evidence type="ECO:0000256" key="1">
    <source>
        <dbReference type="ARBA" id="ARBA00001936"/>
    </source>
</evidence>
<keyword evidence="7" id="KW-0460">Magnesium</keyword>
<keyword evidence="5" id="KW-0227">DNA damage</keyword>
<evidence type="ECO:0000256" key="7">
    <source>
        <dbReference type="ARBA" id="ARBA00022842"/>
    </source>
</evidence>
<comment type="cofactor">
    <cofactor evidence="2">
        <name>Mg(2+)</name>
        <dbReference type="ChEBI" id="CHEBI:18420"/>
    </cofactor>
</comment>
<gene>
    <name evidence="10" type="ORF">O0S08_03495</name>
</gene>
<evidence type="ECO:0000259" key="9">
    <source>
        <dbReference type="Pfam" id="PF03372"/>
    </source>
</evidence>
<dbReference type="Pfam" id="PF03372">
    <property type="entry name" value="Exo_endo_phos"/>
    <property type="match status" value="1"/>
</dbReference>
<keyword evidence="3" id="KW-0540">Nuclease</keyword>
<dbReference type="InterPro" id="IPR005135">
    <property type="entry name" value="Endo/exonuclease/phosphatase"/>
</dbReference>
<keyword evidence="11" id="KW-1185">Reference proteome</keyword>
<dbReference type="Gene3D" id="3.60.10.10">
    <property type="entry name" value="Endonuclease/exonuclease/phosphatase"/>
    <property type="match status" value="1"/>
</dbReference>
<feature type="domain" description="Endonuclease/exonuclease/phosphatase" evidence="9">
    <location>
        <begin position="9"/>
        <end position="58"/>
    </location>
</feature>
<reference evidence="10" key="1">
    <citation type="submission" date="2022-11" db="EMBL/GenBank/DDBJ databases">
        <title>Minimal conservation of predation-associated metabolite biosynthetic gene clusters underscores biosynthetic potential of Myxococcota including descriptions for ten novel species: Archangium lansinium sp. nov., Myxococcus landrumus sp. nov., Nannocystis bai.</title>
        <authorList>
            <person name="Ahearne A."/>
            <person name="Stevens C."/>
            <person name="Dowd S."/>
        </authorList>
    </citation>
    <scope>NUCLEOTIDE SEQUENCE</scope>
    <source>
        <strain evidence="10">Fl3</strain>
    </source>
</reference>
<evidence type="ECO:0000256" key="2">
    <source>
        <dbReference type="ARBA" id="ARBA00001946"/>
    </source>
</evidence>
<evidence type="ECO:0000256" key="4">
    <source>
        <dbReference type="ARBA" id="ARBA00022723"/>
    </source>
</evidence>
<protein>
    <submittedName>
        <fullName evidence="10">Endonuclease/exonuclease/phosphatase family protein</fullName>
    </submittedName>
</protein>
<proteinExistence type="predicted"/>
<dbReference type="PANTHER" id="PTHR15822:SF4">
    <property type="entry name" value="TYROSYL-DNA PHOSPHODIESTERASE 2"/>
    <property type="match status" value="1"/>
</dbReference>
<dbReference type="InterPro" id="IPR036691">
    <property type="entry name" value="Endo/exonu/phosph_ase_sf"/>
</dbReference>
<keyword evidence="6" id="KW-0378">Hydrolase</keyword>
<keyword evidence="8" id="KW-0234">DNA repair</keyword>
<keyword evidence="10" id="KW-0255">Endonuclease</keyword>
<evidence type="ECO:0000256" key="3">
    <source>
        <dbReference type="ARBA" id="ARBA00022722"/>
    </source>
</evidence>
<accession>A0ABY7H7F2</accession>
<organism evidence="10 11">
    <name type="scientific">Nannocystis punicea</name>
    <dbReference type="NCBI Taxonomy" id="2995304"/>
    <lineage>
        <taxon>Bacteria</taxon>
        <taxon>Pseudomonadati</taxon>
        <taxon>Myxococcota</taxon>
        <taxon>Polyangia</taxon>
        <taxon>Nannocystales</taxon>
        <taxon>Nannocystaceae</taxon>
        <taxon>Nannocystis</taxon>
    </lineage>
</organism>
<dbReference type="PANTHER" id="PTHR15822">
    <property type="entry name" value="TRAF AND TNF RECEPTOR-ASSOCIATED PROTEIN"/>
    <property type="match status" value="1"/>
</dbReference>
<evidence type="ECO:0000256" key="5">
    <source>
        <dbReference type="ARBA" id="ARBA00022763"/>
    </source>
</evidence>
<sequence length="75" mass="8439">MSRRSLRIVTWNIWFDEWERARRQEALWQTLAELRPDVICLQEVLPGLLATPGLRALKDAGPGSARAPPATTTPS</sequence>